<proteinExistence type="predicted"/>
<organism evidence="1 2">
    <name type="scientific">Actinopolyspora mzabensis</name>
    <dbReference type="NCBI Taxonomy" id="995066"/>
    <lineage>
        <taxon>Bacteria</taxon>
        <taxon>Bacillati</taxon>
        <taxon>Actinomycetota</taxon>
        <taxon>Actinomycetes</taxon>
        <taxon>Actinopolysporales</taxon>
        <taxon>Actinopolysporaceae</taxon>
        <taxon>Actinopolyspora</taxon>
    </lineage>
</organism>
<dbReference type="Proteomes" id="UP000199213">
    <property type="component" value="Unassembled WGS sequence"/>
</dbReference>
<reference evidence="2" key="1">
    <citation type="submission" date="2016-10" db="EMBL/GenBank/DDBJ databases">
        <authorList>
            <person name="Varghese N."/>
            <person name="Submissions S."/>
        </authorList>
    </citation>
    <scope>NUCLEOTIDE SEQUENCE [LARGE SCALE GENOMIC DNA]</scope>
    <source>
        <strain evidence="2">DSM 45460</strain>
    </source>
</reference>
<gene>
    <name evidence="1" type="ORF">SAMN04487820_11393</name>
</gene>
<evidence type="ECO:0000313" key="2">
    <source>
        <dbReference type="Proteomes" id="UP000199213"/>
    </source>
</evidence>
<dbReference type="EMBL" id="FNFM01000013">
    <property type="protein sequence ID" value="SDK81532.1"/>
    <property type="molecule type" value="Genomic_DNA"/>
</dbReference>
<keyword evidence="2" id="KW-1185">Reference proteome</keyword>
<protein>
    <submittedName>
        <fullName evidence="1">Uncharacterized protein</fullName>
    </submittedName>
</protein>
<accession>A0A1G9EZK9</accession>
<evidence type="ECO:0000313" key="1">
    <source>
        <dbReference type="EMBL" id="SDK81532.1"/>
    </source>
</evidence>
<name>A0A1G9EZK9_ACTMZ</name>
<dbReference type="AlphaFoldDB" id="A0A1G9EZK9"/>
<sequence length="49" mass="5386">MSRRSEDTPRKPIAAIRPAVLPRAATPNRGYVRCEPVRRGSSAVAELLL</sequence>